<name>A0AAW0MS61_9GOBI</name>
<dbReference type="EMBL" id="JBBPFD010000166">
    <property type="protein sequence ID" value="KAK7879966.1"/>
    <property type="molecule type" value="Genomic_DNA"/>
</dbReference>
<gene>
    <name evidence="2" type="ORF">WMY93_033372</name>
</gene>
<sequence>MRQNSSICRHQVYLSTPYRQTHQPGNTECLPRRQTRHTGTPGLPPPDRQRQSAPGRHACYPFRTVDRINHSRDTRILPRVAQVNTPREHTEPFTVLPVDSVMQATTKNADLDQSVDVQHWTKGQVQNWANSLKDTEELTVITEHCLTLSKDLLNRSVRKGSATLLIHDEVRLQKQQSKSCPGNPCKAYPFGHCHDAYSYIKGHFLDVPESGTITFIEPCHEFKALTGGTDDQKMDKFMREVIRFAAACMNSRTNGTIHFGIGDTIQGYLHGEIIGIHVGEDTEEYGNKLRNAINRCFEVKDIKTAQLCIKPPRFVRVLNRDFTFINEFVIEVDIIPYSALCEANTYLTYENVTEGSTRKKKDDEKNFFIRESGGSRNLRAQQNAKKANIECNKFVTSIQTLVELRKQAEKERLIQIKTHIQGLKLYKIITGKTNSLGFYERYIIVTNKAQPIQLSAIDFLVELNPLAVLDFDPQSSQDGLCKHFKEKREVNSHFPNDYTNTESDEDLQLTQKTSWVFCNGRSDDKNASNPPSEMNVWQTDKGGSVRTVVSHLCQKEVCRSKRFLVVFLLLSRVNDPTDPLLETFYMFYQELNGTKQMLCICDNENAFTLWKDLIISCCEVDISKRCIYELSLEEVNGTVLSLLSKKQHRFLPGTGGSNVLLEENVERELFTLEILCVNQCEGCTKDNFDKRDEPWLEFYLSEQIGAVSFYKRKEIDEVERRIRYLLTLKRACTLLTLKHLPGCGGSTLAKHVLWRQRTEYRCAELNDTSADHDTVAEHVLKLLKCGCKEPKDRVPVLLMVDGFKQMKKALNLQNTIDKKCNNPEPRSSQVIILNVMRSKPTSGPHKPGSGPHNGDTVYLNQPFSDIQQKQNNKHINTNTSEGPTASDSNKSNQGAQCALKNINMTEKHAQLIAALALLYVYCKHAALSVSLCEEYLSLQPKSGSADSEVQEAFQQFSALVMLCDIRANILFKGFRMKNSQVAQLCLNELNLTHKVSKAKIVNIILTTDKFYESTQGKKKLQHDIRDILVKSCPSHLFVGEQEASFSGDSADKEIKSMFSPLIQDIMSETPGLEENVIKNASFRFPKDASIAQLRARYYYLKKKKFDKARAWADKCKCLAPNSSESSETSAQVLMHELKYSLANEKLPICAEVLTRLLELARAALKAFTETKQLAKVESEQRLQTKKDLSPLNTSGFLGQIQVCVHIIEALEKTPLFSAGKDCLDLLSSMLSGKTQIHQMKEKHKKHMDYYTVLQTFSDMLHNLKFTMKDNFDFLDKFHANLGSKFGMIESHDPTANAELSRCFAKFAELFCQTKSKHFFSSESELHKARQLTEKEKLDTYSGILNCLSNDIKPETLKNVAKAYKLIHCSPECSSVERVNYIYINVVLSCMGQEVIESLRSLLKILYQCLENPPPETRLPLYFIAVVLLWPHQQKHLNRTDCDQLQSYISDMKSAFHSEMKQISSGKRAKVHFFLGKKPTVRLGEIRKCIGGDRNSLLPNGKMEQYGQNQMYESVCAE</sequence>
<dbReference type="GO" id="GO:0005737">
    <property type="term" value="C:cytoplasm"/>
    <property type="evidence" value="ECO:0007669"/>
    <property type="project" value="TreeGrafter"/>
</dbReference>
<organism evidence="2 3">
    <name type="scientific">Mugilogobius chulae</name>
    <name type="common">yellowstripe goby</name>
    <dbReference type="NCBI Taxonomy" id="88201"/>
    <lineage>
        <taxon>Eukaryota</taxon>
        <taxon>Metazoa</taxon>
        <taxon>Chordata</taxon>
        <taxon>Craniata</taxon>
        <taxon>Vertebrata</taxon>
        <taxon>Euteleostomi</taxon>
        <taxon>Actinopterygii</taxon>
        <taxon>Neopterygii</taxon>
        <taxon>Teleostei</taxon>
        <taxon>Neoteleostei</taxon>
        <taxon>Acanthomorphata</taxon>
        <taxon>Gobiaria</taxon>
        <taxon>Gobiiformes</taxon>
        <taxon>Gobioidei</taxon>
        <taxon>Gobiidae</taxon>
        <taxon>Gobionellinae</taxon>
        <taxon>Mugilogobius</taxon>
    </lineage>
</organism>
<evidence type="ECO:0008006" key="4">
    <source>
        <dbReference type="Google" id="ProtNLM"/>
    </source>
</evidence>
<protein>
    <recommendedName>
        <fullName evidence="4">Schlafen AlbA-2 domain-containing protein</fullName>
    </recommendedName>
</protein>
<evidence type="ECO:0000256" key="1">
    <source>
        <dbReference type="SAM" id="MobiDB-lite"/>
    </source>
</evidence>
<evidence type="ECO:0000313" key="3">
    <source>
        <dbReference type="Proteomes" id="UP001460270"/>
    </source>
</evidence>
<comment type="caution">
    <text evidence="2">The sequence shown here is derived from an EMBL/GenBank/DDBJ whole genome shotgun (WGS) entry which is preliminary data.</text>
</comment>
<feature type="region of interest" description="Disordered" evidence="1">
    <location>
        <begin position="838"/>
        <end position="859"/>
    </location>
</feature>
<reference evidence="3" key="1">
    <citation type="submission" date="2024-04" db="EMBL/GenBank/DDBJ databases">
        <title>Salinicola lusitanus LLJ914,a marine bacterium isolated from the Okinawa Trough.</title>
        <authorList>
            <person name="Li J."/>
        </authorList>
    </citation>
    <scope>NUCLEOTIDE SEQUENCE [LARGE SCALE GENOMIC DNA]</scope>
</reference>
<dbReference type="Proteomes" id="UP001460270">
    <property type="component" value="Unassembled WGS sequence"/>
</dbReference>
<feature type="region of interest" description="Disordered" evidence="1">
    <location>
        <begin position="18"/>
        <end position="55"/>
    </location>
</feature>
<keyword evidence="3" id="KW-1185">Reference proteome</keyword>
<dbReference type="PANTHER" id="PTHR16155:SF20">
    <property type="entry name" value="STERILE ALPHA MOTIF DOMAIN-CONTAINING PROTEIN 9-LIKE"/>
    <property type="match status" value="1"/>
</dbReference>
<dbReference type="PANTHER" id="PTHR16155">
    <property type="entry name" value="DED DOMAIN-CONTAINING PROTEIN"/>
    <property type="match status" value="1"/>
</dbReference>
<proteinExistence type="predicted"/>
<evidence type="ECO:0000313" key="2">
    <source>
        <dbReference type="EMBL" id="KAK7879966.1"/>
    </source>
</evidence>
<accession>A0AAW0MS61</accession>